<evidence type="ECO:0000313" key="2">
    <source>
        <dbReference type="Proteomes" id="UP001152531"/>
    </source>
</evidence>
<comment type="caution">
    <text evidence="1">The sequence shown here is derived from an EMBL/GenBank/DDBJ whole genome shotgun (WGS) entry which is preliminary data.</text>
</comment>
<accession>A0ACA9YBJ0</accession>
<evidence type="ECO:0000313" key="1">
    <source>
        <dbReference type="EMBL" id="CAH6722425.1"/>
    </source>
</evidence>
<proteinExistence type="predicted"/>
<reference evidence="1" key="1">
    <citation type="submission" date="2022-06" db="EMBL/GenBank/DDBJ databases">
        <authorList>
            <person name="Legras J.-L."/>
            <person name="Devillers H."/>
            <person name="Grondin C."/>
        </authorList>
    </citation>
    <scope>NUCLEOTIDE SEQUENCE</scope>
    <source>
        <strain evidence="1">CLIB 1444</strain>
    </source>
</reference>
<name>A0ACA9YBJ0_9ASCO</name>
<organism evidence="1 2">
    <name type="scientific">[Candida] jaroonii</name>
    <dbReference type="NCBI Taxonomy" id="467808"/>
    <lineage>
        <taxon>Eukaryota</taxon>
        <taxon>Fungi</taxon>
        <taxon>Dikarya</taxon>
        <taxon>Ascomycota</taxon>
        <taxon>Saccharomycotina</taxon>
        <taxon>Pichiomycetes</taxon>
        <taxon>Debaryomycetaceae</taxon>
        <taxon>Yamadazyma</taxon>
    </lineage>
</organism>
<keyword evidence="2" id="KW-1185">Reference proteome</keyword>
<dbReference type="EMBL" id="CALSDN010000009">
    <property type="protein sequence ID" value="CAH6722425.1"/>
    <property type="molecule type" value="Genomic_DNA"/>
</dbReference>
<protein>
    <submittedName>
        <fullName evidence="1">Uncharacterized protein</fullName>
    </submittedName>
</protein>
<gene>
    <name evidence="1" type="ORF">CLIB1444_09S03290</name>
</gene>
<sequence length="291" mass="33523">MEFSMPGSFPMEGRSPIPPTKISEDMMEVVNDEYLENFQKRQKISRKTIRQSNLINQLDSLIYILAGYQLIKYCHSASLIPLVVYVISQKFLCCDSFTSTDSSDNFMTFLNQTERQNQENNVDPEPIMKVFFKKIQQAIYWKSLLVMIYHIGFVCFWLIPLANKGKLNLVVNGTWWFVSFIGETIPIYESLDTFKDRNYITKMMDLGLVGLLFSDAMILLIQLILFQSIYIQSTLSPMGRKLNGKEIELLRLPNDVSTSAAADESLDSPDESPFALHVRLYEALNLKLFDQ</sequence>
<dbReference type="Proteomes" id="UP001152531">
    <property type="component" value="Unassembled WGS sequence"/>
</dbReference>